<evidence type="ECO:0008006" key="3">
    <source>
        <dbReference type="Google" id="ProtNLM"/>
    </source>
</evidence>
<protein>
    <recommendedName>
        <fullName evidence="3">Lipoprotein</fullName>
    </recommendedName>
</protein>
<comment type="caution">
    <text evidence="1">The sequence shown here is derived from an EMBL/GenBank/DDBJ whole genome shotgun (WGS) entry which is preliminary data.</text>
</comment>
<gene>
    <name evidence="1" type="ORF">H1S01_11160</name>
</gene>
<dbReference type="Proteomes" id="UP000617402">
    <property type="component" value="Unassembled WGS sequence"/>
</dbReference>
<evidence type="ECO:0000313" key="1">
    <source>
        <dbReference type="EMBL" id="MBC9785069.1"/>
    </source>
</evidence>
<name>A0ABR7T2S5_HELCL</name>
<sequence>MSIEERPKLVAGKDGDALEATIDAQSAVPWNNQKGWYDLLAQIAKDDNDDKSDKK</sequence>
<accession>A0ABR7T2S5</accession>
<dbReference type="EMBL" id="JACVHF010000010">
    <property type="protein sequence ID" value="MBC9785069.1"/>
    <property type="molecule type" value="Genomic_DNA"/>
</dbReference>
<organism evidence="1 2">
    <name type="scientific">Heliobacterium chlorum</name>
    <dbReference type="NCBI Taxonomy" id="2698"/>
    <lineage>
        <taxon>Bacteria</taxon>
        <taxon>Bacillati</taxon>
        <taxon>Bacillota</taxon>
        <taxon>Clostridia</taxon>
        <taxon>Eubacteriales</taxon>
        <taxon>Heliobacteriaceae</taxon>
        <taxon>Heliobacterium</taxon>
    </lineage>
</organism>
<proteinExistence type="predicted"/>
<evidence type="ECO:0000313" key="2">
    <source>
        <dbReference type="Proteomes" id="UP000617402"/>
    </source>
</evidence>
<reference evidence="1 2" key="1">
    <citation type="submission" date="2020-07" db="EMBL/GenBank/DDBJ databases">
        <title>Draft whole-genome sequence of Heliobacterium chlorum DSM 3682, type strain.</title>
        <authorList>
            <person name="Kyndt J.A."/>
            <person name="Meyer T.E."/>
            <person name="Imhoff J.F."/>
        </authorList>
    </citation>
    <scope>NUCLEOTIDE SEQUENCE [LARGE SCALE GENOMIC DNA]</scope>
    <source>
        <strain evidence="1 2">DSM 3682</strain>
    </source>
</reference>
<dbReference type="RefSeq" id="WP_188040564.1">
    <property type="nucleotide sequence ID" value="NZ_JACVHF010000010.1"/>
</dbReference>
<keyword evidence="2" id="KW-1185">Reference proteome</keyword>